<keyword evidence="3" id="KW-1185">Reference proteome</keyword>
<feature type="region of interest" description="Disordered" evidence="1">
    <location>
        <begin position="135"/>
        <end position="161"/>
    </location>
</feature>
<feature type="compositionally biased region" description="Basic and acidic residues" evidence="1">
    <location>
        <begin position="27"/>
        <end position="42"/>
    </location>
</feature>
<protein>
    <submittedName>
        <fullName evidence="2">Uncharacterized protein</fullName>
    </submittedName>
</protein>
<gene>
    <name evidence="2" type="ORF">WISP_11049</name>
</gene>
<dbReference type="EMBL" id="WHWB01032114">
    <property type="protein sequence ID" value="KAJ7426953.1"/>
    <property type="molecule type" value="Genomic_DNA"/>
</dbReference>
<evidence type="ECO:0000313" key="2">
    <source>
        <dbReference type="EMBL" id="KAJ7426953.1"/>
    </source>
</evidence>
<comment type="caution">
    <text evidence="2">The sequence shown here is derived from an EMBL/GenBank/DDBJ whole genome shotgun (WGS) entry which is preliminary data.</text>
</comment>
<dbReference type="Proteomes" id="UP001145742">
    <property type="component" value="Unassembled WGS sequence"/>
</dbReference>
<sequence length="161" mass="17040">MSRLSSGSVLRLLRGGLSGHLQAAQPESREGHEAQLHPDRGTELSSIRIPARSSAPSGSLHEAQLHPDRGTELSSIRTAHTSVDRVQLHSDPCSELSSIRNRAQLRAQSSAPSGPLTLRCTELRARSLPHCSQCGADLGPGGLQRVPRGPAQSSAPLLQTA</sequence>
<feature type="compositionally biased region" description="Polar residues" evidence="1">
    <location>
        <begin position="151"/>
        <end position="161"/>
    </location>
</feature>
<organism evidence="2 3">
    <name type="scientific">Willisornis vidua</name>
    <name type="common">Xingu scale-backed antbird</name>
    <dbReference type="NCBI Taxonomy" id="1566151"/>
    <lineage>
        <taxon>Eukaryota</taxon>
        <taxon>Metazoa</taxon>
        <taxon>Chordata</taxon>
        <taxon>Craniata</taxon>
        <taxon>Vertebrata</taxon>
        <taxon>Euteleostomi</taxon>
        <taxon>Archelosauria</taxon>
        <taxon>Archosauria</taxon>
        <taxon>Dinosauria</taxon>
        <taxon>Saurischia</taxon>
        <taxon>Theropoda</taxon>
        <taxon>Coelurosauria</taxon>
        <taxon>Aves</taxon>
        <taxon>Neognathae</taxon>
        <taxon>Neoaves</taxon>
        <taxon>Telluraves</taxon>
        <taxon>Australaves</taxon>
        <taxon>Passeriformes</taxon>
        <taxon>Thamnophilidae</taxon>
        <taxon>Willisornis</taxon>
    </lineage>
</organism>
<accession>A0ABQ9DWV9</accession>
<evidence type="ECO:0000313" key="3">
    <source>
        <dbReference type="Proteomes" id="UP001145742"/>
    </source>
</evidence>
<name>A0ABQ9DWV9_9PASS</name>
<proteinExistence type="predicted"/>
<reference evidence="2" key="1">
    <citation type="submission" date="2019-10" db="EMBL/GenBank/DDBJ databases">
        <authorList>
            <person name="Soares A.E.R."/>
            <person name="Aleixo A."/>
            <person name="Schneider P."/>
            <person name="Miyaki C.Y."/>
            <person name="Schneider M.P."/>
            <person name="Mello C."/>
            <person name="Vasconcelos A.T.R."/>
        </authorList>
    </citation>
    <scope>NUCLEOTIDE SEQUENCE</scope>
    <source>
        <tissue evidence="2">Muscle</tissue>
    </source>
</reference>
<evidence type="ECO:0000256" key="1">
    <source>
        <dbReference type="SAM" id="MobiDB-lite"/>
    </source>
</evidence>
<feature type="region of interest" description="Disordered" evidence="1">
    <location>
        <begin position="20"/>
        <end position="71"/>
    </location>
</feature>